<dbReference type="InterPro" id="IPR018201">
    <property type="entry name" value="Ketoacyl_synth_AS"/>
</dbReference>
<keyword evidence="11" id="KW-0012">Acyltransferase</keyword>
<dbReference type="PANTHER" id="PTHR11712:SF306">
    <property type="entry name" value="3-OXOACYL-[ACYL-CARRIER-PROTEIN] SYNTHASE 1"/>
    <property type="match status" value="1"/>
</dbReference>
<comment type="catalytic activity">
    <reaction evidence="16">
        <text>a fatty acyl-[ACP] + malonyl-[ACP] + H(+) = a 3-oxoacyl-[ACP] + holo-[ACP] + CO2</text>
        <dbReference type="Rhea" id="RHEA:22836"/>
        <dbReference type="Rhea" id="RHEA-COMP:9623"/>
        <dbReference type="Rhea" id="RHEA-COMP:9685"/>
        <dbReference type="Rhea" id="RHEA-COMP:9916"/>
        <dbReference type="Rhea" id="RHEA-COMP:14125"/>
        <dbReference type="ChEBI" id="CHEBI:15378"/>
        <dbReference type="ChEBI" id="CHEBI:16526"/>
        <dbReference type="ChEBI" id="CHEBI:64479"/>
        <dbReference type="ChEBI" id="CHEBI:78449"/>
        <dbReference type="ChEBI" id="CHEBI:78776"/>
        <dbReference type="ChEBI" id="CHEBI:138651"/>
        <dbReference type="EC" id="2.3.1.41"/>
    </reaction>
    <physiologicalReaction direction="left-to-right" evidence="16">
        <dbReference type="Rhea" id="RHEA:22837"/>
    </physiologicalReaction>
</comment>
<dbReference type="Pfam" id="PF02801">
    <property type="entry name" value="Ketoacyl-synt_C"/>
    <property type="match status" value="1"/>
</dbReference>
<dbReference type="SMART" id="SM00825">
    <property type="entry name" value="PKS_KS"/>
    <property type="match status" value="1"/>
</dbReference>
<keyword evidence="7 17" id="KW-0808">Transferase</keyword>
<dbReference type="InterPro" id="IPR016039">
    <property type="entry name" value="Thiolase-like"/>
</dbReference>
<evidence type="ECO:0000313" key="19">
    <source>
        <dbReference type="EMBL" id="AXA35758.1"/>
    </source>
</evidence>
<dbReference type="InterPro" id="IPR014031">
    <property type="entry name" value="Ketoacyl_synth_C"/>
</dbReference>
<dbReference type="GO" id="GO:0006633">
    <property type="term" value="P:fatty acid biosynthetic process"/>
    <property type="evidence" value="ECO:0007669"/>
    <property type="project" value="UniProtKB-KW"/>
</dbReference>
<comment type="catalytic activity">
    <reaction evidence="15">
        <text>(3Z)-decenoyl-[ACP] + malonyl-[ACP] + H(+) = 3-oxo-(5Z)-dodecenoyl-[ACP] + holo-[ACP] + CO2</text>
        <dbReference type="Rhea" id="RHEA:54940"/>
        <dbReference type="Rhea" id="RHEA-COMP:9623"/>
        <dbReference type="Rhea" id="RHEA-COMP:9685"/>
        <dbReference type="Rhea" id="RHEA-COMP:9927"/>
        <dbReference type="Rhea" id="RHEA-COMP:14042"/>
        <dbReference type="ChEBI" id="CHEBI:15378"/>
        <dbReference type="ChEBI" id="CHEBI:16526"/>
        <dbReference type="ChEBI" id="CHEBI:64479"/>
        <dbReference type="ChEBI" id="CHEBI:78449"/>
        <dbReference type="ChEBI" id="CHEBI:78798"/>
        <dbReference type="ChEBI" id="CHEBI:138410"/>
    </reaction>
    <physiologicalReaction direction="left-to-right" evidence="15">
        <dbReference type="Rhea" id="RHEA:54941"/>
    </physiologicalReaction>
</comment>
<dbReference type="PROSITE" id="PS52004">
    <property type="entry name" value="KS3_2"/>
    <property type="match status" value="1"/>
</dbReference>
<dbReference type="PROSITE" id="PS00606">
    <property type="entry name" value="KS3_1"/>
    <property type="match status" value="1"/>
</dbReference>
<dbReference type="PANTHER" id="PTHR11712">
    <property type="entry name" value="POLYKETIDE SYNTHASE-RELATED"/>
    <property type="match status" value="1"/>
</dbReference>
<dbReference type="InterPro" id="IPR014030">
    <property type="entry name" value="Ketoacyl_synth_N"/>
</dbReference>
<dbReference type="KEGG" id="schv:BRCON_0981"/>
<evidence type="ECO:0000256" key="5">
    <source>
        <dbReference type="ARBA" id="ARBA00022490"/>
    </source>
</evidence>
<evidence type="ECO:0000256" key="1">
    <source>
        <dbReference type="ARBA" id="ARBA00004496"/>
    </source>
</evidence>
<evidence type="ECO:0000256" key="16">
    <source>
        <dbReference type="ARBA" id="ARBA00048506"/>
    </source>
</evidence>
<keyword evidence="9" id="KW-0443">Lipid metabolism</keyword>
<dbReference type="AlphaFoldDB" id="A0A2Z4Y4F8"/>
<proteinExistence type="inferred from homology"/>
<dbReference type="CDD" id="cd00834">
    <property type="entry name" value="KAS_I_II"/>
    <property type="match status" value="1"/>
</dbReference>
<keyword evidence="8" id="KW-0276">Fatty acid metabolism</keyword>
<organism evidence="19 20">
    <name type="scientific">Sumerlaea chitinivorans</name>
    <dbReference type="NCBI Taxonomy" id="2250252"/>
    <lineage>
        <taxon>Bacteria</taxon>
        <taxon>Candidatus Sumerlaeota</taxon>
        <taxon>Candidatus Sumerlaeia</taxon>
        <taxon>Candidatus Sumerlaeales</taxon>
        <taxon>Candidatus Sumerlaeaceae</taxon>
        <taxon>Candidatus Sumerlaea</taxon>
    </lineage>
</organism>
<evidence type="ECO:0000256" key="11">
    <source>
        <dbReference type="ARBA" id="ARBA00023315"/>
    </source>
</evidence>
<comment type="subcellular location">
    <subcellularLocation>
        <location evidence="1">Cytoplasm</location>
    </subcellularLocation>
</comment>
<dbReference type="GO" id="GO:0004315">
    <property type="term" value="F:3-oxoacyl-[acyl-carrier-protein] synthase activity"/>
    <property type="evidence" value="ECO:0007669"/>
    <property type="project" value="UniProtKB-EC"/>
</dbReference>
<dbReference type="EMBL" id="CP030759">
    <property type="protein sequence ID" value="AXA35758.1"/>
    <property type="molecule type" value="Genomic_DNA"/>
</dbReference>
<dbReference type="InterPro" id="IPR000794">
    <property type="entry name" value="Beta-ketoacyl_synthase"/>
</dbReference>
<comment type="similarity">
    <text evidence="2 17">Belongs to the thiolase-like superfamily. Beta-ketoacyl-ACP synthases family.</text>
</comment>
<sequence>MSNRIAITGYAVASPIGCTPSSIVRSLREGKTGLQLTDLGLGQPIWYGRIHDEFREFAAEALAQLDGAQARLAEIEPGLGYGFAVSWEAWRHAQLDSCPPANVSRVASTLSSSKGFLRTYLYAHSQMLSSSPSPLVDSGEWLKAFSAETAGRWMAQKKGFSGPVMATPLACATGVISLIMAANLIREGVADVVLAGSAEYTANVMNLAGFLNMGALSPERTRPFHRNRSGFNAGEGAAAFIVESEGHAQARGVQPLAYLVGWDYRSEAYHITAVEPSGETAEFALRQTLRRAGWQPRDVEYINAHGTGTPLNDQAEAQVIERVFGDSCPYVSSLKAHIGHLLGASGSVELALTLAAMGDHFVPPTLGLDEPDPEFQLRFPRPAGEDVRIQRFMKFSLGFGGHVAMVALELAS</sequence>
<keyword evidence="6" id="KW-0444">Lipid biosynthesis</keyword>
<evidence type="ECO:0000256" key="13">
    <source>
        <dbReference type="ARBA" id="ARBA00041620"/>
    </source>
</evidence>
<dbReference type="GO" id="GO:0005829">
    <property type="term" value="C:cytosol"/>
    <property type="evidence" value="ECO:0007669"/>
    <property type="project" value="TreeGrafter"/>
</dbReference>
<accession>A0A2Z4Y4F8</accession>
<comment type="subunit">
    <text evidence="3">Homodimer.</text>
</comment>
<dbReference type="EC" id="2.3.1.41" evidence="4"/>
<evidence type="ECO:0000256" key="14">
    <source>
        <dbReference type="ARBA" id="ARBA00042143"/>
    </source>
</evidence>
<keyword evidence="5" id="KW-0963">Cytoplasm</keyword>
<dbReference type="Gene3D" id="3.40.47.10">
    <property type="match status" value="1"/>
</dbReference>
<dbReference type="InterPro" id="IPR020841">
    <property type="entry name" value="PKS_Beta-ketoAc_synthase_dom"/>
</dbReference>
<name>A0A2Z4Y4F8_SUMC1</name>
<dbReference type="Proteomes" id="UP000262583">
    <property type="component" value="Chromosome"/>
</dbReference>
<keyword evidence="10" id="KW-0275">Fatty acid biosynthesis</keyword>
<evidence type="ECO:0000256" key="8">
    <source>
        <dbReference type="ARBA" id="ARBA00022832"/>
    </source>
</evidence>
<evidence type="ECO:0000256" key="3">
    <source>
        <dbReference type="ARBA" id="ARBA00011738"/>
    </source>
</evidence>
<evidence type="ECO:0000259" key="18">
    <source>
        <dbReference type="PROSITE" id="PS52004"/>
    </source>
</evidence>
<feature type="domain" description="Ketosynthase family 3 (KS3)" evidence="18">
    <location>
        <begin position="2"/>
        <end position="410"/>
    </location>
</feature>
<gene>
    <name evidence="19" type="ORF">BRCON_0981</name>
</gene>
<dbReference type="SUPFAM" id="SSF53901">
    <property type="entry name" value="Thiolase-like"/>
    <property type="match status" value="2"/>
</dbReference>
<evidence type="ECO:0000256" key="9">
    <source>
        <dbReference type="ARBA" id="ARBA00023098"/>
    </source>
</evidence>
<evidence type="ECO:0000256" key="2">
    <source>
        <dbReference type="ARBA" id="ARBA00008467"/>
    </source>
</evidence>
<evidence type="ECO:0000256" key="4">
    <source>
        <dbReference type="ARBA" id="ARBA00013191"/>
    </source>
</evidence>
<reference evidence="19 20" key="1">
    <citation type="submission" date="2018-05" db="EMBL/GenBank/DDBJ databases">
        <title>A metagenomic window into the 2 km-deep terrestrial subsurface aquifer revealed taxonomically and functionally diverse microbial community comprising novel uncultured bacterial lineages.</title>
        <authorList>
            <person name="Kadnikov V.V."/>
            <person name="Mardanov A.V."/>
            <person name="Beletsky A.V."/>
            <person name="Banks D."/>
            <person name="Pimenov N.V."/>
            <person name="Frank Y.A."/>
            <person name="Karnachuk O.V."/>
            <person name="Ravin N.V."/>
        </authorList>
    </citation>
    <scope>NUCLEOTIDE SEQUENCE [LARGE SCALE GENOMIC DNA]</scope>
    <source>
        <strain evidence="19">BY</strain>
    </source>
</reference>
<evidence type="ECO:0000256" key="10">
    <source>
        <dbReference type="ARBA" id="ARBA00023160"/>
    </source>
</evidence>
<evidence type="ECO:0000256" key="17">
    <source>
        <dbReference type="RuleBase" id="RU003694"/>
    </source>
</evidence>
<evidence type="ECO:0000256" key="6">
    <source>
        <dbReference type="ARBA" id="ARBA00022516"/>
    </source>
</evidence>
<dbReference type="Pfam" id="PF00109">
    <property type="entry name" value="ketoacyl-synt"/>
    <property type="match status" value="1"/>
</dbReference>
<evidence type="ECO:0000313" key="20">
    <source>
        <dbReference type="Proteomes" id="UP000262583"/>
    </source>
</evidence>
<evidence type="ECO:0000256" key="7">
    <source>
        <dbReference type="ARBA" id="ARBA00022679"/>
    </source>
</evidence>
<evidence type="ECO:0000256" key="15">
    <source>
        <dbReference type="ARBA" id="ARBA00048121"/>
    </source>
</evidence>
<evidence type="ECO:0000256" key="12">
    <source>
        <dbReference type="ARBA" id="ARBA00039450"/>
    </source>
</evidence>
<protein>
    <recommendedName>
        <fullName evidence="12">3-oxoacyl-[acyl-carrier-protein] synthase 1</fullName>
        <ecNumber evidence="4">2.3.1.41</ecNumber>
    </recommendedName>
    <alternativeName>
        <fullName evidence="13">3-oxoacyl-[acyl-carrier-protein] synthase I</fullName>
    </alternativeName>
    <alternativeName>
        <fullName evidence="14">Beta-ketoacyl-ACP synthase I</fullName>
    </alternativeName>
</protein>